<keyword evidence="9" id="KW-1185">Reference proteome</keyword>
<protein>
    <submittedName>
        <fullName evidence="7">LysR family transcriptional regulator</fullName>
    </submittedName>
</protein>
<keyword evidence="4" id="KW-0804">Transcription</keyword>
<dbReference type="Gene3D" id="1.10.10.10">
    <property type="entry name" value="Winged helix-like DNA-binding domain superfamily/Winged helix DNA-binding domain"/>
    <property type="match status" value="1"/>
</dbReference>
<dbReference type="OrthoDB" id="8679465at2"/>
<dbReference type="AlphaFoldDB" id="A0A4U3F733"/>
<dbReference type="InterPro" id="IPR000847">
    <property type="entry name" value="LysR_HTH_N"/>
</dbReference>
<evidence type="ECO:0000313" key="7">
    <source>
        <dbReference type="EMBL" id="TKJ89281.1"/>
    </source>
</evidence>
<evidence type="ECO:0000313" key="8">
    <source>
        <dbReference type="Proteomes" id="UP000306393"/>
    </source>
</evidence>
<evidence type="ECO:0000256" key="4">
    <source>
        <dbReference type="ARBA" id="ARBA00023163"/>
    </source>
</evidence>
<gene>
    <name evidence="7" type="ORF">EpCFBP13511_13315</name>
    <name evidence="6" type="ORF">IFT93_03610</name>
</gene>
<reference evidence="6 9" key="2">
    <citation type="journal article" date="2020" name="FEMS Microbiol. Ecol.">
        <title>Temporal dynamics of bacterial communities during seed development and maturation.</title>
        <authorList>
            <person name="Chesneau G."/>
            <person name="Torres-Cortes G."/>
            <person name="Briand M."/>
            <person name="Darrasse A."/>
            <person name="Preveaux A."/>
            <person name="Marais C."/>
            <person name="Jacques M.A."/>
            <person name="Shade A."/>
            <person name="Barret M."/>
        </authorList>
    </citation>
    <scope>NUCLEOTIDE SEQUENCE [LARGE SCALE GENOMIC DNA]</scope>
    <source>
        <strain evidence="6 9">CFBP13732</strain>
    </source>
</reference>
<evidence type="ECO:0000313" key="9">
    <source>
        <dbReference type="Proteomes" id="UP000661012"/>
    </source>
</evidence>
<comment type="similarity">
    <text evidence="1">Belongs to the LysR transcriptional regulatory family.</text>
</comment>
<dbReference type="SUPFAM" id="SSF53850">
    <property type="entry name" value="Periplasmic binding protein-like II"/>
    <property type="match status" value="1"/>
</dbReference>
<keyword evidence="3" id="KW-0238">DNA-binding</keyword>
<dbReference type="PANTHER" id="PTHR30579:SF7">
    <property type="entry name" value="HTH-TYPE TRANSCRIPTIONAL REGULATOR LRHA-RELATED"/>
    <property type="match status" value="1"/>
</dbReference>
<sequence length="298" mass="33161">MNKRLSVDALRVFRTVVQTGSMTKAASLLNLSQSAVSWKLRRLEDQLHCPLLTRVAGKAAPTEKGSVLLQHAEKILHEHDNAVAFFSPSALRGRLHVGVTEQISLPAVCATIARFTHHHPEVEIQLEVEQSHVLRQRYDAGERDLILHQDFTGVRSAEDRVLWSEKLYWCAPATWRYASARPLPLISWGPDCFYRRLAEEQLHQAGLPYRVMLACPSIAGMLAAIHAGLGVGILNEASADRGVQPVAELEQRMPLPAVDALLRVNEHRHNPASEAFCLMLRKQLQHPAQAGDNRTVTG</sequence>
<feature type="domain" description="HTH lysR-type" evidence="5">
    <location>
        <begin position="5"/>
        <end position="62"/>
    </location>
</feature>
<reference evidence="7 8" key="1">
    <citation type="journal article" date="2019" name="Sci. Rep.">
        <title>Differences in resource use lead to coexistence of seed-transmitted microbial populations.</title>
        <authorList>
            <person name="Torres-Cortes G."/>
            <person name="Garcia B.J."/>
            <person name="Compant S."/>
            <person name="Rezki S."/>
            <person name="Jones P."/>
            <person name="Preveaux A."/>
            <person name="Briand M."/>
            <person name="Roulet A."/>
            <person name="Bouchez O."/>
            <person name="Jacobson D."/>
            <person name="Barret M."/>
        </authorList>
    </citation>
    <scope>NUCLEOTIDE SEQUENCE [LARGE SCALE GENOMIC DNA]</scope>
    <source>
        <strain evidence="7 8">CFBP13511</strain>
    </source>
</reference>
<dbReference type="Proteomes" id="UP000306393">
    <property type="component" value="Unassembled WGS sequence"/>
</dbReference>
<dbReference type="GO" id="GO:0003677">
    <property type="term" value="F:DNA binding"/>
    <property type="evidence" value="ECO:0007669"/>
    <property type="project" value="UniProtKB-KW"/>
</dbReference>
<dbReference type="PROSITE" id="PS50931">
    <property type="entry name" value="HTH_LYSR"/>
    <property type="match status" value="1"/>
</dbReference>
<organism evidence="7 8">
    <name type="scientific">Erwinia persicina</name>
    <dbReference type="NCBI Taxonomy" id="55211"/>
    <lineage>
        <taxon>Bacteria</taxon>
        <taxon>Pseudomonadati</taxon>
        <taxon>Pseudomonadota</taxon>
        <taxon>Gammaproteobacteria</taxon>
        <taxon>Enterobacterales</taxon>
        <taxon>Erwiniaceae</taxon>
        <taxon>Erwinia</taxon>
    </lineage>
</organism>
<evidence type="ECO:0000256" key="3">
    <source>
        <dbReference type="ARBA" id="ARBA00023125"/>
    </source>
</evidence>
<dbReference type="Gene3D" id="3.40.190.10">
    <property type="entry name" value="Periplasmic binding protein-like II"/>
    <property type="match status" value="2"/>
</dbReference>
<evidence type="ECO:0000313" key="6">
    <source>
        <dbReference type="EMBL" id="MBD8105506.1"/>
    </source>
</evidence>
<dbReference type="PRINTS" id="PR00039">
    <property type="entry name" value="HTHLYSR"/>
</dbReference>
<dbReference type="FunFam" id="1.10.10.10:FF:000001">
    <property type="entry name" value="LysR family transcriptional regulator"/>
    <property type="match status" value="1"/>
</dbReference>
<dbReference type="EMBL" id="QGAC01000012">
    <property type="protein sequence ID" value="TKJ89281.1"/>
    <property type="molecule type" value="Genomic_DNA"/>
</dbReference>
<dbReference type="PANTHER" id="PTHR30579">
    <property type="entry name" value="TRANSCRIPTIONAL REGULATOR"/>
    <property type="match status" value="1"/>
</dbReference>
<evidence type="ECO:0000256" key="1">
    <source>
        <dbReference type="ARBA" id="ARBA00009437"/>
    </source>
</evidence>
<dbReference type="InterPro" id="IPR005119">
    <property type="entry name" value="LysR_subst-bd"/>
</dbReference>
<dbReference type="InterPro" id="IPR036388">
    <property type="entry name" value="WH-like_DNA-bd_sf"/>
</dbReference>
<dbReference type="InterPro" id="IPR036390">
    <property type="entry name" value="WH_DNA-bd_sf"/>
</dbReference>
<dbReference type="Pfam" id="PF00126">
    <property type="entry name" value="HTH_1"/>
    <property type="match status" value="1"/>
</dbReference>
<comment type="caution">
    <text evidence="7">The sequence shown here is derived from an EMBL/GenBank/DDBJ whole genome shotgun (WGS) entry which is preliminary data.</text>
</comment>
<dbReference type="RefSeq" id="WP_137269409.1">
    <property type="nucleotide sequence ID" value="NZ_CP082141.1"/>
</dbReference>
<dbReference type="EMBL" id="JACYNN010000002">
    <property type="protein sequence ID" value="MBD8105506.1"/>
    <property type="molecule type" value="Genomic_DNA"/>
</dbReference>
<proteinExistence type="inferred from homology"/>
<dbReference type="SUPFAM" id="SSF46785">
    <property type="entry name" value="Winged helix' DNA-binding domain"/>
    <property type="match status" value="1"/>
</dbReference>
<evidence type="ECO:0000259" key="5">
    <source>
        <dbReference type="PROSITE" id="PS50931"/>
    </source>
</evidence>
<dbReference type="Pfam" id="PF03466">
    <property type="entry name" value="LysR_substrate"/>
    <property type="match status" value="1"/>
</dbReference>
<accession>A0A4U3F733</accession>
<evidence type="ECO:0000256" key="2">
    <source>
        <dbReference type="ARBA" id="ARBA00023015"/>
    </source>
</evidence>
<name>A0A4U3F733_9GAMM</name>
<keyword evidence="2" id="KW-0805">Transcription regulation</keyword>
<dbReference type="Proteomes" id="UP000661012">
    <property type="component" value="Unassembled WGS sequence"/>
</dbReference>
<dbReference type="InterPro" id="IPR050176">
    <property type="entry name" value="LTTR"/>
</dbReference>
<dbReference type="GeneID" id="67476130"/>
<dbReference type="STRING" id="1219360.GCA_001571305_00270"/>
<dbReference type="GO" id="GO:0003700">
    <property type="term" value="F:DNA-binding transcription factor activity"/>
    <property type="evidence" value="ECO:0007669"/>
    <property type="project" value="InterPro"/>
</dbReference>